<name>A0A2T3N885_9GAMM</name>
<evidence type="ECO:0000313" key="2">
    <source>
        <dbReference type="Proteomes" id="UP000241346"/>
    </source>
</evidence>
<gene>
    <name evidence="1" type="ORF">C9J01_20940</name>
</gene>
<comment type="caution">
    <text evidence="1">The sequence shown here is derived from an EMBL/GenBank/DDBJ whole genome shotgun (WGS) entry which is preliminary data.</text>
</comment>
<dbReference type="Proteomes" id="UP000241346">
    <property type="component" value="Unassembled WGS sequence"/>
</dbReference>
<dbReference type="AlphaFoldDB" id="A0A2T3N885"/>
<protein>
    <submittedName>
        <fullName evidence="1">Uncharacterized protein</fullName>
    </submittedName>
</protein>
<reference evidence="1 2" key="1">
    <citation type="submission" date="2018-03" db="EMBL/GenBank/DDBJ databases">
        <title>Whole genome sequencing of Histamine producing bacteria.</title>
        <authorList>
            <person name="Butler K."/>
        </authorList>
    </citation>
    <scope>NUCLEOTIDE SEQUENCE [LARGE SCALE GENOMIC DNA]</scope>
    <source>
        <strain evidence="1 2">DSM 19138</strain>
    </source>
</reference>
<dbReference type="RefSeq" id="WP_107300092.1">
    <property type="nucleotide sequence ID" value="NZ_PYMB01000015.1"/>
</dbReference>
<dbReference type="OrthoDB" id="5820048at2"/>
<proteinExistence type="predicted"/>
<accession>A0A2T3N885</accession>
<organism evidence="1 2">
    <name type="scientific">Photobacterium rosenbergii</name>
    <dbReference type="NCBI Taxonomy" id="294936"/>
    <lineage>
        <taxon>Bacteria</taxon>
        <taxon>Pseudomonadati</taxon>
        <taxon>Pseudomonadota</taxon>
        <taxon>Gammaproteobacteria</taxon>
        <taxon>Vibrionales</taxon>
        <taxon>Vibrionaceae</taxon>
        <taxon>Photobacterium</taxon>
    </lineage>
</organism>
<sequence length="136" mass="15479">MTPLKYILESHQEINHNTDELMTVLSHTALGVCINKPLDRGRWIKDYLTKVKPNFTPKGSAWKLIDGCLKESTPNRIARCFETFYQFYWGTRPYAAARPLPGQVERANARIEAYCRLKDAVTADTTHAQGYLAMAS</sequence>
<dbReference type="EMBL" id="PYMB01000015">
    <property type="protein sequence ID" value="PSW09396.1"/>
    <property type="molecule type" value="Genomic_DNA"/>
</dbReference>
<evidence type="ECO:0000313" key="1">
    <source>
        <dbReference type="EMBL" id="PSW09396.1"/>
    </source>
</evidence>